<sequence>MRQGIILSVIRRELPDRRNAPRSRPPHTPRPLCTQIVRGIRHRRGEKLRYRYEIIHNLDNEHLTICLRAERRPSLRGPVFGGECSDLRYALEGPRQLLIILVL</sequence>
<gene>
    <name evidence="1" type="ORF">EVAR_56899_1</name>
</gene>
<dbReference type="AlphaFoldDB" id="A0A4C1YEK5"/>
<evidence type="ECO:0000313" key="1">
    <source>
        <dbReference type="EMBL" id="GBP73424.1"/>
    </source>
</evidence>
<proteinExistence type="predicted"/>
<protein>
    <submittedName>
        <fullName evidence="1">Uncharacterized protein</fullName>
    </submittedName>
</protein>
<dbReference type="EMBL" id="BGZK01001173">
    <property type="protein sequence ID" value="GBP73424.1"/>
    <property type="molecule type" value="Genomic_DNA"/>
</dbReference>
<evidence type="ECO:0000313" key="2">
    <source>
        <dbReference type="Proteomes" id="UP000299102"/>
    </source>
</evidence>
<organism evidence="1 2">
    <name type="scientific">Eumeta variegata</name>
    <name type="common">Bagworm moth</name>
    <name type="synonym">Eumeta japonica</name>
    <dbReference type="NCBI Taxonomy" id="151549"/>
    <lineage>
        <taxon>Eukaryota</taxon>
        <taxon>Metazoa</taxon>
        <taxon>Ecdysozoa</taxon>
        <taxon>Arthropoda</taxon>
        <taxon>Hexapoda</taxon>
        <taxon>Insecta</taxon>
        <taxon>Pterygota</taxon>
        <taxon>Neoptera</taxon>
        <taxon>Endopterygota</taxon>
        <taxon>Lepidoptera</taxon>
        <taxon>Glossata</taxon>
        <taxon>Ditrysia</taxon>
        <taxon>Tineoidea</taxon>
        <taxon>Psychidae</taxon>
        <taxon>Oiketicinae</taxon>
        <taxon>Eumeta</taxon>
    </lineage>
</organism>
<reference evidence="1 2" key="1">
    <citation type="journal article" date="2019" name="Commun. Biol.">
        <title>The bagworm genome reveals a unique fibroin gene that provides high tensile strength.</title>
        <authorList>
            <person name="Kono N."/>
            <person name="Nakamura H."/>
            <person name="Ohtoshi R."/>
            <person name="Tomita M."/>
            <person name="Numata K."/>
            <person name="Arakawa K."/>
        </authorList>
    </citation>
    <scope>NUCLEOTIDE SEQUENCE [LARGE SCALE GENOMIC DNA]</scope>
</reference>
<keyword evidence="2" id="KW-1185">Reference proteome</keyword>
<comment type="caution">
    <text evidence="1">The sequence shown here is derived from an EMBL/GenBank/DDBJ whole genome shotgun (WGS) entry which is preliminary data.</text>
</comment>
<dbReference type="Proteomes" id="UP000299102">
    <property type="component" value="Unassembled WGS sequence"/>
</dbReference>
<name>A0A4C1YEK5_EUMVA</name>
<accession>A0A4C1YEK5</accession>